<dbReference type="RefSeq" id="WP_379026127.1">
    <property type="nucleotide sequence ID" value="NZ_JBHRTA010000062.1"/>
</dbReference>
<feature type="domain" description="FecR protein" evidence="2">
    <location>
        <begin position="111"/>
        <end position="204"/>
    </location>
</feature>
<dbReference type="Gene3D" id="3.55.50.30">
    <property type="match status" value="1"/>
</dbReference>
<dbReference type="Gene3D" id="2.60.120.1440">
    <property type="match status" value="1"/>
</dbReference>
<dbReference type="Proteomes" id="UP001595526">
    <property type="component" value="Unassembled WGS sequence"/>
</dbReference>
<dbReference type="InterPro" id="IPR012373">
    <property type="entry name" value="Ferrdict_sens_TM"/>
</dbReference>
<comment type="caution">
    <text evidence="4">The sequence shown here is derived from an EMBL/GenBank/DDBJ whole genome shotgun (WGS) entry which is preliminary data.</text>
</comment>
<proteinExistence type="predicted"/>
<dbReference type="Pfam" id="PF16344">
    <property type="entry name" value="FecR_C"/>
    <property type="match status" value="1"/>
</dbReference>
<name>A0ABV7JPF3_9SPHI</name>
<dbReference type="PIRSF" id="PIRSF018266">
    <property type="entry name" value="FecR"/>
    <property type="match status" value="1"/>
</dbReference>
<feature type="transmembrane region" description="Helical" evidence="1">
    <location>
        <begin position="78"/>
        <end position="101"/>
    </location>
</feature>
<keyword evidence="1" id="KW-0472">Membrane</keyword>
<evidence type="ECO:0000259" key="3">
    <source>
        <dbReference type="Pfam" id="PF16344"/>
    </source>
</evidence>
<evidence type="ECO:0000313" key="4">
    <source>
        <dbReference type="EMBL" id="MFC3199980.1"/>
    </source>
</evidence>
<keyword evidence="1" id="KW-0812">Transmembrane</keyword>
<dbReference type="PANTHER" id="PTHR30273:SF2">
    <property type="entry name" value="PROTEIN FECR"/>
    <property type="match status" value="1"/>
</dbReference>
<dbReference type="PANTHER" id="PTHR30273">
    <property type="entry name" value="PERIPLASMIC SIGNAL SENSOR AND SIGMA FACTOR ACTIVATOR FECR-RELATED"/>
    <property type="match status" value="1"/>
</dbReference>
<sequence>MDDVLLTKYLLSESTEQEAAAVRNWIAAHPDNERHYMQLRAIWEASRALAGKRDLDENEAWERFVRRRDQPRASLKMGWVRIAAALLLVCSAALAGVFLFGAKRDGLFGSTYQTADATRTDTLADGSVITLNRFANLRFAQHPFKGKREVDLRSGEAYFEVKPNKNKPFVIQSGQVTVTVVGTSFHVRRNGNETQVTVESGKVKAAAPDKTVALGPGQTVTIDTRTGRFDEGVVKDQLHNYYVSKRFVLDNTPLWRIAEVLEHAYNVDIVIARRELRELPMTTTLGQGSLDDVLTVVAETLELTIERKGNQIIVK</sequence>
<organism evidence="4 5">
    <name type="scientific">Parapedobacter deserti</name>
    <dbReference type="NCBI Taxonomy" id="1912957"/>
    <lineage>
        <taxon>Bacteria</taxon>
        <taxon>Pseudomonadati</taxon>
        <taxon>Bacteroidota</taxon>
        <taxon>Sphingobacteriia</taxon>
        <taxon>Sphingobacteriales</taxon>
        <taxon>Sphingobacteriaceae</taxon>
        <taxon>Parapedobacter</taxon>
    </lineage>
</organism>
<keyword evidence="1" id="KW-1133">Transmembrane helix</keyword>
<evidence type="ECO:0000313" key="5">
    <source>
        <dbReference type="Proteomes" id="UP001595526"/>
    </source>
</evidence>
<evidence type="ECO:0000259" key="2">
    <source>
        <dbReference type="Pfam" id="PF04773"/>
    </source>
</evidence>
<feature type="domain" description="Protein FecR C-terminal" evidence="3">
    <location>
        <begin position="246"/>
        <end position="314"/>
    </location>
</feature>
<keyword evidence="5" id="KW-1185">Reference proteome</keyword>
<evidence type="ECO:0000256" key="1">
    <source>
        <dbReference type="SAM" id="Phobius"/>
    </source>
</evidence>
<accession>A0ABV7JPF3</accession>
<dbReference type="EMBL" id="JBHRTA010000062">
    <property type="protein sequence ID" value="MFC3199980.1"/>
    <property type="molecule type" value="Genomic_DNA"/>
</dbReference>
<protein>
    <submittedName>
        <fullName evidence="4">FecR family protein</fullName>
    </submittedName>
</protein>
<dbReference type="Pfam" id="PF04773">
    <property type="entry name" value="FecR"/>
    <property type="match status" value="1"/>
</dbReference>
<gene>
    <name evidence="4" type="ORF">ACFOET_20335</name>
</gene>
<dbReference type="InterPro" id="IPR032508">
    <property type="entry name" value="FecR_C"/>
</dbReference>
<dbReference type="InterPro" id="IPR006860">
    <property type="entry name" value="FecR"/>
</dbReference>
<reference evidence="5" key="1">
    <citation type="journal article" date="2019" name="Int. J. Syst. Evol. Microbiol.">
        <title>The Global Catalogue of Microorganisms (GCM) 10K type strain sequencing project: providing services to taxonomists for standard genome sequencing and annotation.</title>
        <authorList>
            <consortium name="The Broad Institute Genomics Platform"/>
            <consortium name="The Broad Institute Genome Sequencing Center for Infectious Disease"/>
            <person name="Wu L."/>
            <person name="Ma J."/>
        </authorList>
    </citation>
    <scope>NUCLEOTIDE SEQUENCE [LARGE SCALE GENOMIC DNA]</scope>
    <source>
        <strain evidence="5">KCTC 52416</strain>
    </source>
</reference>